<name>A0A8S1P6X6_9CILI</name>
<dbReference type="InterPro" id="IPR000719">
    <property type="entry name" value="Prot_kinase_dom"/>
</dbReference>
<keyword evidence="2 3" id="KW-0067">ATP-binding</keyword>
<proteinExistence type="predicted"/>
<reference evidence="5" key="1">
    <citation type="submission" date="2021-01" db="EMBL/GenBank/DDBJ databases">
        <authorList>
            <consortium name="Genoscope - CEA"/>
            <person name="William W."/>
        </authorList>
    </citation>
    <scope>NUCLEOTIDE SEQUENCE</scope>
</reference>
<evidence type="ECO:0000313" key="6">
    <source>
        <dbReference type="Proteomes" id="UP000692954"/>
    </source>
</evidence>
<feature type="domain" description="Protein kinase" evidence="4">
    <location>
        <begin position="113"/>
        <end position="384"/>
    </location>
</feature>
<dbReference type="InterPro" id="IPR008271">
    <property type="entry name" value="Ser/Thr_kinase_AS"/>
</dbReference>
<protein>
    <recommendedName>
        <fullName evidence="4">Protein kinase domain-containing protein</fullName>
    </recommendedName>
</protein>
<dbReference type="GO" id="GO:0005524">
    <property type="term" value="F:ATP binding"/>
    <property type="evidence" value="ECO:0007669"/>
    <property type="project" value="UniProtKB-UniRule"/>
</dbReference>
<dbReference type="PROSITE" id="PS50011">
    <property type="entry name" value="PROTEIN_KINASE_DOM"/>
    <property type="match status" value="1"/>
</dbReference>
<dbReference type="PROSITE" id="PS00107">
    <property type="entry name" value="PROTEIN_KINASE_ATP"/>
    <property type="match status" value="1"/>
</dbReference>
<sequence length="528" mass="61488">MIDLQPQISLCESITIEQNLLSSQLSTSDKKGKSRFQFIKYELDDKQNYALNNRNRIKQQLKGRLQLIITKPSLDGKNQQVELNELGKKLDVDLSDLDSYCICVDIKKFDQEYEMMEILGEGCMGLVKRIVDKKTQKEYAVKIVQTQDDEIIRNMIIEFKSLLKLNHDNIVKVYKLYIDFNNGFQSESKAYAVMELIQGKEMFEVINELGHYTENVAKELFKQLLSAIEYMHRNGICHRDLKPNNILCVQNKNQIKVTDFNVSKFSDSYKEFGDLKEREKIEMWTYTGTVAFSAPEIFTGEGYNQMVDMWSAGCILYSMLSGQLPFISEYLNDLIEQIKQAQIQFPDQQFNQISKEAKDLVLQLLQKDSALRPQPDAALQHSWFQNRIFQQEMQMTINIEISKNIPRLSSKYQKNNQKSKSILLRSSQNISSQIDKLNLQQSEFTSSLEQLNNKKSNHFINSFFQSQLITQITNQNQNDGTSITDFANLQIIRNTSNFSEDLCDLDYVNLEQFIVYKKKQNENEEIKQ</sequence>
<dbReference type="GO" id="GO:0004672">
    <property type="term" value="F:protein kinase activity"/>
    <property type="evidence" value="ECO:0007669"/>
    <property type="project" value="InterPro"/>
</dbReference>
<keyword evidence="6" id="KW-1185">Reference proteome</keyword>
<dbReference type="FunFam" id="1.10.510.10:FF:001034">
    <property type="entry name" value="Uncharacterized protein"/>
    <property type="match status" value="1"/>
</dbReference>
<dbReference type="Proteomes" id="UP000692954">
    <property type="component" value="Unassembled WGS sequence"/>
</dbReference>
<dbReference type="AlphaFoldDB" id="A0A8S1P6X6"/>
<keyword evidence="1 3" id="KW-0547">Nucleotide-binding</keyword>
<dbReference type="PROSITE" id="PS00108">
    <property type="entry name" value="PROTEIN_KINASE_ST"/>
    <property type="match status" value="1"/>
</dbReference>
<comment type="caution">
    <text evidence="5">The sequence shown here is derived from an EMBL/GenBank/DDBJ whole genome shotgun (WGS) entry which is preliminary data.</text>
</comment>
<dbReference type="PANTHER" id="PTHR24347">
    <property type="entry name" value="SERINE/THREONINE-PROTEIN KINASE"/>
    <property type="match status" value="1"/>
</dbReference>
<feature type="binding site" evidence="3">
    <location>
        <position position="142"/>
    </location>
    <ligand>
        <name>ATP</name>
        <dbReference type="ChEBI" id="CHEBI:30616"/>
    </ligand>
</feature>
<dbReference type="OrthoDB" id="10252171at2759"/>
<dbReference type="EMBL" id="CAJJDN010000071">
    <property type="protein sequence ID" value="CAD8098867.1"/>
    <property type="molecule type" value="Genomic_DNA"/>
</dbReference>
<dbReference type="SMART" id="SM00220">
    <property type="entry name" value="S_TKc"/>
    <property type="match status" value="1"/>
</dbReference>
<accession>A0A8S1P6X6</accession>
<dbReference type="Pfam" id="PF00069">
    <property type="entry name" value="Pkinase"/>
    <property type="match status" value="1"/>
</dbReference>
<evidence type="ECO:0000256" key="2">
    <source>
        <dbReference type="ARBA" id="ARBA00022840"/>
    </source>
</evidence>
<evidence type="ECO:0000313" key="5">
    <source>
        <dbReference type="EMBL" id="CAD8098867.1"/>
    </source>
</evidence>
<dbReference type="InterPro" id="IPR017441">
    <property type="entry name" value="Protein_kinase_ATP_BS"/>
</dbReference>
<organism evidence="5 6">
    <name type="scientific">Paramecium sonneborni</name>
    <dbReference type="NCBI Taxonomy" id="65129"/>
    <lineage>
        <taxon>Eukaryota</taxon>
        <taxon>Sar</taxon>
        <taxon>Alveolata</taxon>
        <taxon>Ciliophora</taxon>
        <taxon>Intramacronucleata</taxon>
        <taxon>Oligohymenophorea</taxon>
        <taxon>Peniculida</taxon>
        <taxon>Parameciidae</taxon>
        <taxon>Paramecium</taxon>
    </lineage>
</organism>
<evidence type="ECO:0000259" key="4">
    <source>
        <dbReference type="PROSITE" id="PS50011"/>
    </source>
</evidence>
<evidence type="ECO:0000256" key="3">
    <source>
        <dbReference type="PROSITE-ProRule" id="PRU10141"/>
    </source>
</evidence>
<evidence type="ECO:0000256" key="1">
    <source>
        <dbReference type="ARBA" id="ARBA00022741"/>
    </source>
</evidence>
<gene>
    <name evidence="5" type="ORF">PSON_ATCC_30995.1.T0710024</name>
</gene>